<dbReference type="AlphaFoldDB" id="A0A7E4V0E4"/>
<accession>A0A7E4V0E4</accession>
<name>A0A7E4V0E4_PANRE</name>
<dbReference type="Proteomes" id="UP000492821">
    <property type="component" value="Unassembled WGS sequence"/>
</dbReference>
<reference evidence="2" key="2">
    <citation type="submission" date="2020-10" db="UniProtKB">
        <authorList>
            <consortium name="WormBaseParasite"/>
        </authorList>
    </citation>
    <scope>IDENTIFICATION</scope>
</reference>
<evidence type="ECO:0000313" key="2">
    <source>
        <dbReference type="WBParaSite" id="Pan_g14884.t1"/>
    </source>
</evidence>
<sequence length="274" mass="32011">MSTFVRSNRATAQNLLQKLLLEFGHLKREYREAESNDDVAKLLPKLADIKERLASAQCEVEDFSILMRQEKESCRVYSRFKKSHVKKRKFKPKATRLIQSSISAIDKLDYMMQNLHNTSTLRLSKLPYGILCRLVDLAPPEEALRFQNLCKFTEKAMSRRARFTEWLCINCQAVPQYRNPRSLHLSVSEVLTKRYFVTERLVITFNETFQSAPFIRGCYSWVQFLGSYSCSQIYPFLHSKLKTIRIMGNVNIEAGNYNTLIETLHSKTNVMEMR</sequence>
<proteinExistence type="predicted"/>
<organism evidence="1 2">
    <name type="scientific">Panagrellus redivivus</name>
    <name type="common">Microworm</name>
    <dbReference type="NCBI Taxonomy" id="6233"/>
    <lineage>
        <taxon>Eukaryota</taxon>
        <taxon>Metazoa</taxon>
        <taxon>Ecdysozoa</taxon>
        <taxon>Nematoda</taxon>
        <taxon>Chromadorea</taxon>
        <taxon>Rhabditida</taxon>
        <taxon>Tylenchina</taxon>
        <taxon>Panagrolaimomorpha</taxon>
        <taxon>Panagrolaimoidea</taxon>
        <taxon>Panagrolaimidae</taxon>
        <taxon>Panagrellus</taxon>
    </lineage>
</organism>
<dbReference type="WBParaSite" id="Pan_g14884.t1">
    <property type="protein sequence ID" value="Pan_g14884.t1"/>
    <property type="gene ID" value="Pan_g14884"/>
</dbReference>
<reference evidence="1" key="1">
    <citation type="journal article" date="2013" name="Genetics">
        <title>The draft genome and transcriptome of Panagrellus redivivus are shaped by the harsh demands of a free-living lifestyle.</title>
        <authorList>
            <person name="Srinivasan J."/>
            <person name="Dillman A.R."/>
            <person name="Macchietto M.G."/>
            <person name="Heikkinen L."/>
            <person name="Lakso M."/>
            <person name="Fracchia K.M."/>
            <person name="Antoshechkin I."/>
            <person name="Mortazavi A."/>
            <person name="Wong G."/>
            <person name="Sternberg P.W."/>
        </authorList>
    </citation>
    <scope>NUCLEOTIDE SEQUENCE [LARGE SCALE GENOMIC DNA]</scope>
    <source>
        <strain evidence="1">MT8872</strain>
    </source>
</reference>
<keyword evidence="1" id="KW-1185">Reference proteome</keyword>
<protein>
    <submittedName>
        <fullName evidence="2">F-box domain-containing protein</fullName>
    </submittedName>
</protein>
<evidence type="ECO:0000313" key="1">
    <source>
        <dbReference type="Proteomes" id="UP000492821"/>
    </source>
</evidence>